<keyword evidence="9" id="KW-1185">Reference proteome</keyword>
<dbReference type="Pfam" id="PF07195">
    <property type="entry name" value="FliD_C"/>
    <property type="match status" value="1"/>
</dbReference>
<keyword evidence="8" id="KW-0966">Cell projection</keyword>
<keyword evidence="5" id="KW-0964">Secreted</keyword>
<comment type="subcellular location">
    <subcellularLocation>
        <location evidence="5">Secreted</location>
    </subcellularLocation>
    <subcellularLocation>
        <location evidence="5">Bacterial flagellum</location>
    </subcellularLocation>
</comment>
<evidence type="ECO:0000259" key="6">
    <source>
        <dbReference type="Pfam" id="PF02465"/>
    </source>
</evidence>
<gene>
    <name evidence="8" type="primary">fliDL</name>
    <name evidence="8" type="ORF">GCM10007320_33460</name>
</gene>
<keyword evidence="8" id="KW-0282">Flagellum</keyword>
<evidence type="ECO:0000313" key="8">
    <source>
        <dbReference type="EMBL" id="GHC87160.1"/>
    </source>
</evidence>
<dbReference type="InterPro" id="IPR040026">
    <property type="entry name" value="FliD"/>
</dbReference>
<name>A0ABQ3G491_9BURK</name>
<dbReference type="Proteomes" id="UP000626210">
    <property type="component" value="Unassembled WGS sequence"/>
</dbReference>
<dbReference type="Pfam" id="PF02465">
    <property type="entry name" value="FliD_N"/>
    <property type="match status" value="1"/>
</dbReference>
<feature type="domain" description="Flagellar hook-associated protein 2 N-terminal" evidence="6">
    <location>
        <begin position="4"/>
        <end position="102"/>
    </location>
</feature>
<evidence type="ECO:0000256" key="3">
    <source>
        <dbReference type="ARBA" id="ARBA00023054"/>
    </source>
</evidence>
<comment type="caution">
    <text evidence="8">The sequence shown here is derived from an EMBL/GenBank/DDBJ whole genome shotgun (WGS) entry which is preliminary data.</text>
</comment>
<evidence type="ECO:0000259" key="7">
    <source>
        <dbReference type="Pfam" id="PF07195"/>
    </source>
</evidence>
<keyword evidence="3" id="KW-0175">Coiled coil</keyword>
<dbReference type="RefSeq" id="WP_189688069.1">
    <property type="nucleotide sequence ID" value="NZ_BMYK01000009.1"/>
</dbReference>
<comment type="function">
    <text evidence="5">Required for morphogenesis and for the elongation of the flagellar filament by facilitating polymerization of the flagellin monomers at the tip of growing filament. Forms a capping structure, which prevents flagellin subunits (transported through the central channel of the flagellum) from leaking out without polymerization at the distal end.</text>
</comment>
<evidence type="ECO:0000256" key="1">
    <source>
        <dbReference type="ARBA" id="ARBA00009764"/>
    </source>
</evidence>
<evidence type="ECO:0000256" key="4">
    <source>
        <dbReference type="ARBA" id="ARBA00023143"/>
    </source>
</evidence>
<protein>
    <recommendedName>
        <fullName evidence="5">Flagellar hook-associated protein 2</fullName>
        <shortName evidence="5">HAP2</shortName>
    </recommendedName>
    <alternativeName>
        <fullName evidence="5">Flagellar cap protein</fullName>
    </alternativeName>
</protein>
<dbReference type="PANTHER" id="PTHR30288:SF0">
    <property type="entry name" value="FLAGELLAR HOOK-ASSOCIATED PROTEIN 2"/>
    <property type="match status" value="1"/>
</dbReference>
<comment type="similarity">
    <text evidence="1 5">Belongs to the FliD family.</text>
</comment>
<reference evidence="9" key="1">
    <citation type="journal article" date="2019" name="Int. J. Syst. Evol. Microbiol.">
        <title>The Global Catalogue of Microorganisms (GCM) 10K type strain sequencing project: providing services to taxonomists for standard genome sequencing and annotation.</title>
        <authorList>
            <consortium name="The Broad Institute Genomics Platform"/>
            <consortium name="The Broad Institute Genome Sequencing Center for Infectious Disease"/>
            <person name="Wu L."/>
            <person name="Ma J."/>
        </authorList>
    </citation>
    <scope>NUCLEOTIDE SEQUENCE [LARGE SCALE GENOMIC DNA]</scope>
    <source>
        <strain evidence="9">KCTC 23314</strain>
    </source>
</reference>
<keyword evidence="4 5" id="KW-0975">Bacterial flagellum</keyword>
<dbReference type="PROSITE" id="PS00018">
    <property type="entry name" value="EF_HAND_1"/>
    <property type="match status" value="1"/>
</dbReference>
<feature type="domain" description="Flagellar hook-associated protein 2 C-terminal" evidence="7">
    <location>
        <begin position="228"/>
        <end position="442"/>
    </location>
</feature>
<dbReference type="InterPro" id="IPR018247">
    <property type="entry name" value="EF_Hand_1_Ca_BS"/>
</dbReference>
<dbReference type="InterPro" id="IPR010809">
    <property type="entry name" value="FliD_C"/>
</dbReference>
<evidence type="ECO:0000256" key="5">
    <source>
        <dbReference type="RuleBase" id="RU362066"/>
    </source>
</evidence>
<dbReference type="InterPro" id="IPR003481">
    <property type="entry name" value="FliD_N"/>
</dbReference>
<comment type="subunit">
    <text evidence="2 5">Homopentamer.</text>
</comment>
<proteinExistence type="inferred from homology"/>
<accession>A0ABQ3G491</accession>
<dbReference type="PANTHER" id="PTHR30288">
    <property type="entry name" value="FLAGELLAR CAP/ASSEMBLY PROTEIN FLID"/>
    <property type="match status" value="1"/>
</dbReference>
<dbReference type="EMBL" id="BMYK01000009">
    <property type="protein sequence ID" value="GHC87160.1"/>
    <property type="molecule type" value="Genomic_DNA"/>
</dbReference>
<evidence type="ECO:0000256" key="2">
    <source>
        <dbReference type="ARBA" id="ARBA00011255"/>
    </source>
</evidence>
<organism evidence="8 9">
    <name type="scientific">Pseudorhodoferax aquiterrae</name>
    <dbReference type="NCBI Taxonomy" id="747304"/>
    <lineage>
        <taxon>Bacteria</taxon>
        <taxon>Pseudomonadati</taxon>
        <taxon>Pseudomonadota</taxon>
        <taxon>Betaproteobacteria</taxon>
        <taxon>Burkholderiales</taxon>
        <taxon>Comamonadaceae</taxon>
    </lineage>
</organism>
<keyword evidence="8" id="KW-0969">Cilium</keyword>
<evidence type="ECO:0000313" key="9">
    <source>
        <dbReference type="Proteomes" id="UP000626210"/>
    </source>
</evidence>
<sequence>MAEIDPASMASQLANLYVASAQKQLTTQSQNAQNTSTALTKLQSALSAFETALGGLASRSTGVLQRSATLSGGGTAITAASATAKAAPGSHQLFVEQVATVHQVAFEDLPAVPVALGGPLVVQLGDGTNFSVDLAMADQNSDGTISHAEIARAINLAEDNGGKVVASTVTSGSQTHLVLSAGSSGATGAFTLDASGLPDGALKTALSGGRTLAAAQDAVVWLGAQGTGIRLQQASNTFTAIEGVTLTLAQPMASGSAPATLTVANDNSATTEKLQSFVTAYNALEKALDELTAYGKDGAGSAAFASDAGVRNLRSRLANALRLEVDGVRLTDFGIKTSRDGSISLDSAKLDKALAANPDKLDALFGNTGLTTASGVLGALQSVSDSWTDSSQGQIKRRQDSVQITQKRITQRQDRLELQYENAYQRYLAQFTQLQNLQAQMSETSNLFSSLSTTTT</sequence>